<comment type="caution">
    <text evidence="1">The sequence shown here is derived from an EMBL/GenBank/DDBJ whole genome shotgun (WGS) entry which is preliminary data.</text>
</comment>
<keyword evidence="2" id="KW-1185">Reference proteome</keyword>
<protein>
    <submittedName>
        <fullName evidence="1">Uncharacterized protein</fullName>
    </submittedName>
</protein>
<gene>
    <name evidence="1" type="ORF">HW561_00650</name>
</gene>
<reference evidence="1 2" key="1">
    <citation type="submission" date="2020-06" db="EMBL/GenBank/DDBJ databases">
        <authorList>
            <person name="Cao W.R."/>
        </authorList>
    </citation>
    <scope>NUCLEOTIDE SEQUENCE [LARGE SCALE GENOMIC DNA]</scope>
    <source>
        <strain evidence="1 2">B1Z28</strain>
    </source>
</reference>
<name>A0ABX2PJK5_9RHOB</name>
<dbReference type="EMBL" id="JABXWT010000001">
    <property type="protein sequence ID" value="NVO54297.1"/>
    <property type="molecule type" value="Genomic_DNA"/>
</dbReference>
<proteinExistence type="predicted"/>
<organism evidence="1 2">
    <name type="scientific">Ruegeria haliotis</name>
    <dbReference type="NCBI Taxonomy" id="2747601"/>
    <lineage>
        <taxon>Bacteria</taxon>
        <taxon>Pseudomonadati</taxon>
        <taxon>Pseudomonadota</taxon>
        <taxon>Alphaproteobacteria</taxon>
        <taxon>Rhodobacterales</taxon>
        <taxon>Roseobacteraceae</taxon>
        <taxon>Ruegeria</taxon>
    </lineage>
</organism>
<sequence length="331" mass="35224">MSVKHIAGFAAICGLVVAGLDYAQQSKAVEGGLSPQAYLVSVSSRIGVVDEAVFASPRSYLPVAPEGWSRRALSEGNRAPVWPETGNQDAKKAAANGWQYVNGDETIWVEAFRNELSKSKGVMSGMAEISASKIAYQPDYQGFAVLGGVGFAEMNVPSGQDRLAHRVFDGWVGFDDEIQIRVRADASDDSVRTLLGAIDYDGLNGLLKDPISTIGKGVQVQPELEAEIATEMLELRRVMVKLRADAAVENKLKSDDAVQVFNSFMEGIAPAAVLDATGGEAPDSDALIQTAYRNALVLILAEEGVEQKPQMGGGKLICTKVGTSKRCRSGG</sequence>
<evidence type="ECO:0000313" key="2">
    <source>
        <dbReference type="Proteomes" id="UP000630805"/>
    </source>
</evidence>
<evidence type="ECO:0000313" key="1">
    <source>
        <dbReference type="EMBL" id="NVO54297.1"/>
    </source>
</evidence>
<dbReference type="Proteomes" id="UP000630805">
    <property type="component" value="Unassembled WGS sequence"/>
</dbReference>
<dbReference type="RefSeq" id="WP_176861286.1">
    <property type="nucleotide sequence ID" value="NZ_JABXWT010000001.1"/>
</dbReference>
<accession>A0ABX2PJK5</accession>